<feature type="compositionally biased region" description="Polar residues" evidence="1">
    <location>
        <begin position="28"/>
        <end position="45"/>
    </location>
</feature>
<comment type="caution">
    <text evidence="2">The sequence shown here is derived from an EMBL/GenBank/DDBJ whole genome shotgun (WGS) entry which is preliminary data.</text>
</comment>
<dbReference type="AlphaFoldDB" id="A0A178F6K9"/>
<gene>
    <name evidence="2" type="ORF">A7C99_1650</name>
</gene>
<name>A0A178F6K9_TRIRU</name>
<evidence type="ECO:0000313" key="3">
    <source>
        <dbReference type="Proteomes" id="UP000243015"/>
    </source>
</evidence>
<evidence type="ECO:0000256" key="1">
    <source>
        <dbReference type="SAM" id="MobiDB-lite"/>
    </source>
</evidence>
<feature type="region of interest" description="Disordered" evidence="1">
    <location>
        <begin position="24"/>
        <end position="45"/>
    </location>
</feature>
<dbReference type="EMBL" id="LHPM01000011">
    <property type="protein sequence ID" value="OAL67233.1"/>
    <property type="molecule type" value="Genomic_DNA"/>
</dbReference>
<proteinExistence type="predicted"/>
<dbReference type="Proteomes" id="UP000243015">
    <property type="component" value="Unassembled WGS sequence"/>
</dbReference>
<accession>A0A178F6K9</accession>
<organism evidence="2 3">
    <name type="scientific">Trichophyton rubrum</name>
    <name type="common">Athlete's foot fungus</name>
    <name type="synonym">Epidermophyton rubrum</name>
    <dbReference type="NCBI Taxonomy" id="5551"/>
    <lineage>
        <taxon>Eukaryota</taxon>
        <taxon>Fungi</taxon>
        <taxon>Dikarya</taxon>
        <taxon>Ascomycota</taxon>
        <taxon>Pezizomycotina</taxon>
        <taxon>Eurotiomycetes</taxon>
        <taxon>Eurotiomycetidae</taxon>
        <taxon>Onygenales</taxon>
        <taxon>Arthrodermataceae</taxon>
        <taxon>Trichophyton</taxon>
    </lineage>
</organism>
<sequence length="98" mass="10433">MILPVPGAGHPRIGVEEDDREALLGQGHTANAGTEPSSQDAATSSPVHIWLPARPCVGLRLTALQPADRIIPSHLTLVPQVLPPAYLLGLSMERVSRF</sequence>
<protein>
    <submittedName>
        <fullName evidence="2">Uncharacterized protein</fullName>
    </submittedName>
</protein>
<evidence type="ECO:0000313" key="2">
    <source>
        <dbReference type="EMBL" id="OAL67233.1"/>
    </source>
</evidence>
<reference evidence="2 3" key="1">
    <citation type="submission" date="2016-05" db="EMBL/GenBank/DDBJ databases">
        <title>Genome sequencing of Trichophyton rubrum CMCC(F)T1i isolated from hair.</title>
        <authorList>
            <person name="Zhan P."/>
            <person name="Tao Y."/>
            <person name="Liu W."/>
        </authorList>
    </citation>
    <scope>NUCLEOTIDE SEQUENCE [LARGE SCALE GENOMIC DNA]</scope>
    <source>
        <strain evidence="3">CMCC(F)T1i</strain>
    </source>
</reference>